<keyword evidence="2" id="KW-1185">Reference proteome</keyword>
<name>A0A098Y8J9_9ACTN</name>
<dbReference type="Proteomes" id="UP000029713">
    <property type="component" value="Unassembled WGS sequence"/>
</dbReference>
<reference evidence="1 2" key="1">
    <citation type="submission" date="2014-07" db="EMBL/GenBank/DDBJ databases">
        <title>Biosystematic studies on Modestobacter strains isolated from extreme hyper-arid desert soil and from historic building.</title>
        <authorList>
            <person name="Bukarasam K."/>
            <person name="Bull A."/>
            <person name="Girard G."/>
            <person name="van Wezel G."/>
            <person name="Goodfellow M."/>
        </authorList>
    </citation>
    <scope>NUCLEOTIDE SEQUENCE [LARGE SCALE GENOMIC DNA]</scope>
    <source>
        <strain evidence="1 2">KNN45-2b</strain>
    </source>
</reference>
<proteinExistence type="predicted"/>
<dbReference type="SUPFAM" id="SSF55961">
    <property type="entry name" value="Bet v1-like"/>
    <property type="match status" value="1"/>
</dbReference>
<gene>
    <name evidence="1" type="ORF">IN07_08245</name>
</gene>
<dbReference type="Gene3D" id="3.30.530.20">
    <property type="match status" value="1"/>
</dbReference>
<dbReference type="EMBL" id="JPMX01000025">
    <property type="protein sequence ID" value="KGH47198.1"/>
    <property type="molecule type" value="Genomic_DNA"/>
</dbReference>
<dbReference type="STRING" id="1522368.IN07_08245"/>
<comment type="caution">
    <text evidence="1">The sequence shown here is derived from an EMBL/GenBank/DDBJ whole genome shotgun (WGS) entry which is preliminary data.</text>
</comment>
<dbReference type="InterPro" id="IPR023393">
    <property type="entry name" value="START-like_dom_sf"/>
</dbReference>
<sequence length="135" mass="14581">MRGMRTESRHLSVSIDRPAAEVYAWVRDPAHLPLWAAGLASGIRRERGEWVADSPMGRVLVRFVPVNEYGVLDHDVVLPDGTTTTNPVRVLADGAGSEVVFTLRQAAGATAEEFDDDTAAVAADLETLKRVLEAG</sequence>
<dbReference type="AlphaFoldDB" id="A0A098Y8J9"/>
<accession>A0A098Y8J9</accession>
<evidence type="ECO:0000313" key="2">
    <source>
        <dbReference type="Proteomes" id="UP000029713"/>
    </source>
</evidence>
<organism evidence="1 2">
    <name type="scientific">Modestobacter caceresii</name>
    <dbReference type="NCBI Taxonomy" id="1522368"/>
    <lineage>
        <taxon>Bacteria</taxon>
        <taxon>Bacillati</taxon>
        <taxon>Actinomycetota</taxon>
        <taxon>Actinomycetes</taxon>
        <taxon>Geodermatophilales</taxon>
        <taxon>Geodermatophilaceae</taxon>
        <taxon>Modestobacter</taxon>
    </lineage>
</organism>
<evidence type="ECO:0000313" key="1">
    <source>
        <dbReference type="EMBL" id="KGH47198.1"/>
    </source>
</evidence>
<dbReference type="OrthoDB" id="880456at2"/>
<protein>
    <submittedName>
        <fullName evidence="1">Polyketide cyclase</fullName>
    </submittedName>
</protein>